<comment type="subcellular location">
    <subcellularLocation>
        <location evidence="1">Membrane</location>
        <topology evidence="1">Multi-pass membrane protein</topology>
    </subcellularLocation>
</comment>
<dbReference type="PANTHER" id="PTHR34857">
    <property type="entry name" value="SLL0384 PROTEIN"/>
    <property type="match status" value="1"/>
</dbReference>
<feature type="transmembrane region" description="Helical" evidence="6">
    <location>
        <begin position="193"/>
        <end position="211"/>
    </location>
</feature>
<dbReference type="InterPro" id="IPR003339">
    <property type="entry name" value="ABC/ECF_trnsptr_transmembrane"/>
</dbReference>
<keyword evidence="4 6" id="KW-1133">Transmembrane helix</keyword>
<evidence type="ECO:0000256" key="3">
    <source>
        <dbReference type="ARBA" id="ARBA00022692"/>
    </source>
</evidence>
<name>A0A3M9LB01_9EURY</name>
<accession>A0A3M9LB01</accession>
<evidence type="ECO:0000313" key="8">
    <source>
        <dbReference type="Proteomes" id="UP000273978"/>
    </source>
</evidence>
<reference evidence="7 8" key="1">
    <citation type="submission" date="2018-10" db="EMBL/GenBank/DDBJ databases">
        <title>Cultivation of a novel Methanohalophilus strain from Kebrit Deep of the Red Sea and a genomic comparison of members of the genus Methanohalophilus.</title>
        <authorList>
            <person name="Guan Y."/>
            <person name="Ngugi D.K."/>
            <person name="Stingl U."/>
        </authorList>
    </citation>
    <scope>NUCLEOTIDE SEQUENCE [LARGE SCALE GENOMIC DNA]</scope>
    <source>
        <strain evidence="7 8">DSM 10369</strain>
    </source>
</reference>
<keyword evidence="3 6" id="KW-0812">Transmembrane</keyword>
<dbReference type="Pfam" id="PF02361">
    <property type="entry name" value="CbiQ"/>
    <property type="match status" value="1"/>
</dbReference>
<evidence type="ECO:0000256" key="1">
    <source>
        <dbReference type="ARBA" id="ARBA00004141"/>
    </source>
</evidence>
<gene>
    <name evidence="7" type="ORF">EDD83_03220</name>
</gene>
<evidence type="ECO:0000256" key="2">
    <source>
        <dbReference type="ARBA" id="ARBA00022475"/>
    </source>
</evidence>
<dbReference type="InterPro" id="IPR051611">
    <property type="entry name" value="ECF_transporter_component"/>
</dbReference>
<dbReference type="CDD" id="cd16914">
    <property type="entry name" value="EcfT"/>
    <property type="match status" value="1"/>
</dbReference>
<evidence type="ECO:0000256" key="5">
    <source>
        <dbReference type="ARBA" id="ARBA00023136"/>
    </source>
</evidence>
<dbReference type="EMBL" id="RJJF01000012">
    <property type="protein sequence ID" value="RNI10386.1"/>
    <property type="molecule type" value="Genomic_DNA"/>
</dbReference>
<feature type="transmembrane region" description="Helical" evidence="6">
    <location>
        <begin position="111"/>
        <end position="129"/>
    </location>
</feature>
<proteinExistence type="predicted"/>
<evidence type="ECO:0000256" key="6">
    <source>
        <dbReference type="SAM" id="Phobius"/>
    </source>
</evidence>
<evidence type="ECO:0000256" key="4">
    <source>
        <dbReference type="ARBA" id="ARBA00022989"/>
    </source>
</evidence>
<dbReference type="GO" id="GO:0005886">
    <property type="term" value="C:plasma membrane"/>
    <property type="evidence" value="ECO:0007669"/>
    <property type="project" value="UniProtKB-ARBA"/>
</dbReference>
<dbReference type="Proteomes" id="UP000273978">
    <property type="component" value="Unassembled WGS sequence"/>
</dbReference>
<evidence type="ECO:0000313" key="7">
    <source>
        <dbReference type="EMBL" id="RNI10386.1"/>
    </source>
</evidence>
<sequence length="267" mass="30426">MWIMPDYFLSFVPGDSFLHKLDPRTKLIATMLTSILIFRLHLTGLVLLFAFFIVLYDLSSVRIALLRNLRPIAPFLILIFIFQLFLIPGNIFIDLYGFSATTEGLFEGLRIVGRFILLIQFASLLTATTSPAHMTAGIERLLRPLSGKVLGVTSFEIATMMSLSIHLVPVLNRFLKEVYQAQLCRGLGRQKRISGLVSLAIPLLRGAFRMMDDISMGMESRCYQGNYRTSLFELKMKKNDWIALMLVFVLLLGFWNLNITLFPSYQI</sequence>
<feature type="transmembrane region" description="Helical" evidence="6">
    <location>
        <begin position="149"/>
        <end position="172"/>
    </location>
</feature>
<organism evidence="7 8">
    <name type="scientific">Methanohalophilus euhalobius</name>
    <dbReference type="NCBI Taxonomy" id="51203"/>
    <lineage>
        <taxon>Archaea</taxon>
        <taxon>Methanobacteriati</taxon>
        <taxon>Methanobacteriota</taxon>
        <taxon>Stenosarchaea group</taxon>
        <taxon>Methanomicrobia</taxon>
        <taxon>Methanosarcinales</taxon>
        <taxon>Methanosarcinaceae</taxon>
        <taxon>Methanohalophilus</taxon>
    </lineage>
</organism>
<protein>
    <submittedName>
        <fullName evidence="7">Energy-coupling factor transporter transmembrane protein EcfT</fullName>
    </submittedName>
</protein>
<feature type="transmembrane region" description="Helical" evidence="6">
    <location>
        <begin position="75"/>
        <end position="99"/>
    </location>
</feature>
<comment type="caution">
    <text evidence="7">The sequence shown here is derived from an EMBL/GenBank/DDBJ whole genome shotgun (WGS) entry which is preliminary data.</text>
</comment>
<dbReference type="AlphaFoldDB" id="A0A3M9LB01"/>
<dbReference type="PANTHER" id="PTHR34857:SF2">
    <property type="entry name" value="SLL0384 PROTEIN"/>
    <property type="match status" value="1"/>
</dbReference>
<feature type="transmembrane region" description="Helical" evidence="6">
    <location>
        <begin position="241"/>
        <end position="262"/>
    </location>
</feature>
<feature type="transmembrane region" description="Helical" evidence="6">
    <location>
        <begin position="27"/>
        <end position="55"/>
    </location>
</feature>
<keyword evidence="2" id="KW-1003">Cell membrane</keyword>
<keyword evidence="5 6" id="KW-0472">Membrane</keyword>